<dbReference type="EMBL" id="JYDI01000067">
    <property type="protein sequence ID" value="KRY54566.1"/>
    <property type="molecule type" value="Genomic_DNA"/>
</dbReference>
<dbReference type="Proteomes" id="UP000054653">
    <property type="component" value="Unassembled WGS sequence"/>
</dbReference>
<feature type="non-terminal residue" evidence="2">
    <location>
        <position position="1"/>
    </location>
</feature>
<dbReference type="AlphaFoldDB" id="A0A0V1CZC3"/>
<protein>
    <submittedName>
        <fullName evidence="2">Uncharacterized protein</fullName>
    </submittedName>
</protein>
<sequence>LKTFHQTKVKEKENYFLSPVHFIIGYIDFSFAALTFIPIVWSEQYLGNIKGFAAWIKQ</sequence>
<accession>A0A0V1CZC3</accession>
<feature type="non-terminal residue" evidence="2">
    <location>
        <position position="58"/>
    </location>
</feature>
<keyword evidence="1" id="KW-1133">Transmembrane helix</keyword>
<keyword evidence="3" id="KW-1185">Reference proteome</keyword>
<evidence type="ECO:0000313" key="3">
    <source>
        <dbReference type="Proteomes" id="UP000054653"/>
    </source>
</evidence>
<keyword evidence="1" id="KW-0472">Membrane</keyword>
<organism evidence="2 3">
    <name type="scientific">Trichinella britovi</name>
    <name type="common">Parasitic roundworm</name>
    <dbReference type="NCBI Taxonomy" id="45882"/>
    <lineage>
        <taxon>Eukaryota</taxon>
        <taxon>Metazoa</taxon>
        <taxon>Ecdysozoa</taxon>
        <taxon>Nematoda</taxon>
        <taxon>Enoplea</taxon>
        <taxon>Dorylaimia</taxon>
        <taxon>Trichinellida</taxon>
        <taxon>Trichinellidae</taxon>
        <taxon>Trichinella</taxon>
    </lineage>
</organism>
<evidence type="ECO:0000256" key="1">
    <source>
        <dbReference type="SAM" id="Phobius"/>
    </source>
</evidence>
<gene>
    <name evidence="2" type="ORF">T03_12283</name>
</gene>
<keyword evidence="1" id="KW-0812">Transmembrane</keyword>
<feature type="transmembrane region" description="Helical" evidence="1">
    <location>
        <begin position="20"/>
        <end position="41"/>
    </location>
</feature>
<evidence type="ECO:0000313" key="2">
    <source>
        <dbReference type="EMBL" id="KRY54566.1"/>
    </source>
</evidence>
<proteinExistence type="predicted"/>
<comment type="caution">
    <text evidence="2">The sequence shown here is derived from an EMBL/GenBank/DDBJ whole genome shotgun (WGS) entry which is preliminary data.</text>
</comment>
<name>A0A0V1CZC3_TRIBR</name>
<reference evidence="2 3" key="1">
    <citation type="submission" date="2015-01" db="EMBL/GenBank/DDBJ databases">
        <title>Evolution of Trichinella species and genotypes.</title>
        <authorList>
            <person name="Korhonen P.K."/>
            <person name="Edoardo P."/>
            <person name="Giuseppe L.R."/>
            <person name="Gasser R.B."/>
        </authorList>
    </citation>
    <scope>NUCLEOTIDE SEQUENCE [LARGE SCALE GENOMIC DNA]</scope>
    <source>
        <strain evidence="2">ISS120</strain>
    </source>
</reference>